<feature type="region of interest" description="Disordered" evidence="1">
    <location>
        <begin position="39"/>
        <end position="62"/>
    </location>
</feature>
<evidence type="ECO:0000313" key="3">
    <source>
        <dbReference type="EMBL" id="NMI00145.1"/>
    </source>
</evidence>
<evidence type="ECO:0000256" key="2">
    <source>
        <dbReference type="SAM" id="SignalP"/>
    </source>
</evidence>
<feature type="region of interest" description="Disordered" evidence="1">
    <location>
        <begin position="234"/>
        <end position="258"/>
    </location>
</feature>
<protein>
    <submittedName>
        <fullName evidence="3">DUF4097 domain-containing protein</fullName>
    </submittedName>
</protein>
<keyword evidence="4" id="KW-1185">Reference proteome</keyword>
<keyword evidence="2" id="KW-0732">Signal</keyword>
<dbReference type="EMBL" id="JAAXLA010000049">
    <property type="protein sequence ID" value="NMI00145.1"/>
    <property type="molecule type" value="Genomic_DNA"/>
</dbReference>
<accession>A0ABX1SIQ9</accession>
<gene>
    <name evidence="3" type="ORF">HF526_22945</name>
</gene>
<dbReference type="PROSITE" id="PS51257">
    <property type="entry name" value="PROKAR_LIPOPROTEIN"/>
    <property type="match status" value="1"/>
</dbReference>
<feature type="signal peptide" evidence="2">
    <location>
        <begin position="1"/>
        <end position="28"/>
    </location>
</feature>
<evidence type="ECO:0000313" key="4">
    <source>
        <dbReference type="Proteomes" id="UP000820669"/>
    </source>
</evidence>
<evidence type="ECO:0000256" key="1">
    <source>
        <dbReference type="SAM" id="MobiDB-lite"/>
    </source>
</evidence>
<sequence>MRSTQPPRARHVAAAPLAALLAVLLAGCAGVQLSGNTVGTGSGSSVGVAGDLQTETGRQSHPEQITRLEIDSDSGDVVVRPGAGRGAVVQHTLRWSGTKPELTEVVQDGALRITARCPDGDGDGGDRCQADLTVTVPAATAVRTQLGAGGITVSDLAGDQDLGSSAGTVTASGLRAPTVTARSRAGAVELEFAAPPQSVDAESSAGAVRVFVPREGPVYRVQATTNAGKVDVQVPDDPGAGPGITARSSAGSVTVGYR</sequence>
<name>A0ABX1SIQ9_9PSEU</name>
<reference evidence="3 4" key="1">
    <citation type="submission" date="2020-04" db="EMBL/GenBank/DDBJ databases">
        <authorList>
            <person name="Klaysubun C."/>
            <person name="Duangmal K."/>
            <person name="Lipun K."/>
        </authorList>
    </citation>
    <scope>NUCLEOTIDE SEQUENCE [LARGE SCALE GENOMIC DNA]</scope>
    <source>
        <strain evidence="3 4">K10HN5</strain>
    </source>
</reference>
<comment type="caution">
    <text evidence="3">The sequence shown here is derived from an EMBL/GenBank/DDBJ whole genome shotgun (WGS) entry which is preliminary data.</text>
</comment>
<dbReference type="RefSeq" id="WP_169383619.1">
    <property type="nucleotide sequence ID" value="NZ_JAAXLA010000049.1"/>
</dbReference>
<dbReference type="Proteomes" id="UP000820669">
    <property type="component" value="Unassembled WGS sequence"/>
</dbReference>
<organism evidence="3 4">
    <name type="scientific">Pseudonocardia acidicola</name>
    <dbReference type="NCBI Taxonomy" id="2724939"/>
    <lineage>
        <taxon>Bacteria</taxon>
        <taxon>Bacillati</taxon>
        <taxon>Actinomycetota</taxon>
        <taxon>Actinomycetes</taxon>
        <taxon>Pseudonocardiales</taxon>
        <taxon>Pseudonocardiaceae</taxon>
        <taxon>Pseudonocardia</taxon>
    </lineage>
</organism>
<proteinExistence type="predicted"/>
<dbReference type="Gene3D" id="2.160.20.120">
    <property type="match status" value="1"/>
</dbReference>
<feature type="chain" id="PRO_5045696769" evidence="2">
    <location>
        <begin position="29"/>
        <end position="258"/>
    </location>
</feature>